<feature type="transmembrane region" description="Helical" evidence="2">
    <location>
        <begin position="118"/>
        <end position="139"/>
    </location>
</feature>
<keyword evidence="2" id="KW-1133">Transmembrane helix</keyword>
<dbReference type="InterPro" id="IPR046206">
    <property type="entry name" value="DUF6239"/>
</dbReference>
<feature type="transmembrane region" description="Helical" evidence="2">
    <location>
        <begin position="64"/>
        <end position="83"/>
    </location>
</feature>
<feature type="transmembrane region" description="Helical" evidence="2">
    <location>
        <begin position="31"/>
        <end position="52"/>
    </location>
</feature>
<feature type="region of interest" description="Disordered" evidence="1">
    <location>
        <begin position="481"/>
        <end position="519"/>
    </location>
</feature>
<proteinExistence type="predicted"/>
<dbReference type="Pfam" id="PF19752">
    <property type="entry name" value="DUF6239"/>
    <property type="match status" value="1"/>
</dbReference>
<evidence type="ECO:0000313" key="4">
    <source>
        <dbReference type="Proteomes" id="UP000204221"/>
    </source>
</evidence>
<accession>A0A221W513</accession>
<dbReference type="KEGG" id="ahg:AHOG_16645"/>
<feature type="transmembrane region" description="Helical" evidence="2">
    <location>
        <begin position="89"/>
        <end position="106"/>
    </location>
</feature>
<organism evidence="3 4">
    <name type="scientific">Actinoalloteichus hoggarensis</name>
    <dbReference type="NCBI Taxonomy" id="1470176"/>
    <lineage>
        <taxon>Bacteria</taxon>
        <taxon>Bacillati</taxon>
        <taxon>Actinomycetota</taxon>
        <taxon>Actinomycetes</taxon>
        <taxon>Pseudonocardiales</taxon>
        <taxon>Pseudonocardiaceae</taxon>
        <taxon>Actinoalloteichus</taxon>
    </lineage>
</organism>
<evidence type="ECO:0000256" key="1">
    <source>
        <dbReference type="SAM" id="MobiDB-lite"/>
    </source>
</evidence>
<keyword evidence="2" id="KW-0472">Membrane</keyword>
<dbReference type="EMBL" id="CP022521">
    <property type="protein sequence ID" value="ASO20955.1"/>
    <property type="molecule type" value="Genomic_DNA"/>
</dbReference>
<feature type="transmembrane region" description="Helical" evidence="2">
    <location>
        <begin position="145"/>
        <end position="163"/>
    </location>
</feature>
<sequence length="519" mass="53319">MIGAILLAADSAPQAAVVGGHGHGGSPTPAGALGLTLALLTTTIVAAAAGLLRPASRLDRRGTTALATTAALGGILSLLFTDASWIPDPMAFLLLVCLGAPVSLAFSRTRPGLSGLTMTALVLTTSVAVGAQAAGLLAVVEPPDAVADTAVLAAFAAVTWLMVCTPTGRRSALVVRVSGIVASVALLAGTAQVIVLGRLDVPVTGQPLLVSAPVGGRAVDLLIVPHRPGPNLVHVGAADVSVGTSPSTMVPATARPGAPGGWALIELAEGRDRLRVEVEGRVGTVSVDPGEEPWDGPDPRDPDAPEYASAVLGQALIDPRVAVPRPSAELTADDAAELGSLMRSLAGRTIEIVGDDSPRSAQATRVLRNQAARHGVTVRDEPTESVTDVVVVAGWTGAAAARRSASRAAEPRSLHLAPWLVTSTLLSTTEVEQTFPLRHAPDDPAVRRHLLALPADFRAAAPTAVAFDTWRTAIRYPTTPTNRRYRMSESPGVPDPEQPGWLRAESLTPAFGASPRPGR</sequence>
<keyword evidence="4" id="KW-1185">Reference proteome</keyword>
<name>A0A221W513_9PSEU</name>
<evidence type="ECO:0000313" key="3">
    <source>
        <dbReference type="EMBL" id="ASO20955.1"/>
    </source>
</evidence>
<dbReference type="AlphaFoldDB" id="A0A221W513"/>
<gene>
    <name evidence="3" type="ORF">AHOG_16645</name>
</gene>
<evidence type="ECO:0000256" key="2">
    <source>
        <dbReference type="SAM" id="Phobius"/>
    </source>
</evidence>
<feature type="transmembrane region" description="Helical" evidence="2">
    <location>
        <begin position="175"/>
        <end position="197"/>
    </location>
</feature>
<reference evidence="3 4" key="1">
    <citation type="submission" date="2017-07" db="EMBL/GenBank/DDBJ databases">
        <title>Complete genome sequence of Actinoalloteichus hoggarensis DSM 45943, type strain of Actinoalloteichus hoggarensis.</title>
        <authorList>
            <person name="Ruckert C."/>
            <person name="Nouioui I."/>
            <person name="Willmese J."/>
            <person name="van Wezel G."/>
            <person name="Klenk H.-P."/>
            <person name="Kalinowski J."/>
            <person name="Zotchev S.B."/>
        </authorList>
    </citation>
    <scope>NUCLEOTIDE SEQUENCE [LARGE SCALE GENOMIC DNA]</scope>
    <source>
        <strain evidence="3 4">DSM 45943</strain>
    </source>
</reference>
<protein>
    <submittedName>
        <fullName evidence="3">Uncharacterized protein</fullName>
    </submittedName>
</protein>
<keyword evidence="2" id="KW-0812">Transmembrane</keyword>
<dbReference type="Proteomes" id="UP000204221">
    <property type="component" value="Chromosome"/>
</dbReference>